<reference evidence="1 2" key="1">
    <citation type="submission" date="2019-07" db="EMBL/GenBank/DDBJ databases">
        <title>Whole genome shotgun sequence of Adhaeribacter aerolatus NBRC 106133.</title>
        <authorList>
            <person name="Hosoyama A."/>
            <person name="Uohara A."/>
            <person name="Ohji S."/>
            <person name="Ichikawa N."/>
        </authorList>
    </citation>
    <scope>NUCLEOTIDE SEQUENCE [LARGE SCALE GENOMIC DNA]</scope>
    <source>
        <strain evidence="1 2">NBRC 106133</strain>
    </source>
</reference>
<evidence type="ECO:0000313" key="2">
    <source>
        <dbReference type="Proteomes" id="UP000321532"/>
    </source>
</evidence>
<keyword evidence="2" id="KW-1185">Reference proteome</keyword>
<dbReference type="AlphaFoldDB" id="A0A512B0Q7"/>
<evidence type="ECO:0000313" key="1">
    <source>
        <dbReference type="EMBL" id="GEO05544.1"/>
    </source>
</evidence>
<name>A0A512B0Q7_9BACT</name>
<dbReference type="Proteomes" id="UP000321532">
    <property type="component" value="Unassembled WGS sequence"/>
</dbReference>
<organism evidence="1 2">
    <name type="scientific">Adhaeribacter aerolatus</name>
    <dbReference type="NCBI Taxonomy" id="670289"/>
    <lineage>
        <taxon>Bacteria</taxon>
        <taxon>Pseudomonadati</taxon>
        <taxon>Bacteroidota</taxon>
        <taxon>Cytophagia</taxon>
        <taxon>Cytophagales</taxon>
        <taxon>Hymenobacteraceae</taxon>
        <taxon>Adhaeribacter</taxon>
    </lineage>
</organism>
<comment type="caution">
    <text evidence="1">The sequence shown here is derived from an EMBL/GenBank/DDBJ whole genome shotgun (WGS) entry which is preliminary data.</text>
</comment>
<sequence>MHLFREQGQSLAVRPSGDCSVCLYTMGKFLAEVWYQVENNQIEVVRSSKSMICLEPSLAMVDLSDICH</sequence>
<accession>A0A512B0Q7</accession>
<gene>
    <name evidence="1" type="ORF">AAE02nite_32080</name>
</gene>
<protein>
    <submittedName>
        <fullName evidence="1">Uncharacterized protein</fullName>
    </submittedName>
</protein>
<proteinExistence type="predicted"/>
<dbReference type="EMBL" id="BJYS01000024">
    <property type="protein sequence ID" value="GEO05544.1"/>
    <property type="molecule type" value="Genomic_DNA"/>
</dbReference>